<accession>A0A916QKR3</accession>
<reference evidence="6" key="2">
    <citation type="submission" date="2020-09" db="EMBL/GenBank/DDBJ databases">
        <authorList>
            <person name="Sun Q."/>
            <person name="Zhou Y."/>
        </authorList>
    </citation>
    <scope>NUCLEOTIDE SEQUENCE</scope>
    <source>
        <strain evidence="6">CGMCC 1.15425</strain>
    </source>
</reference>
<proteinExistence type="inferred from homology"/>
<keyword evidence="2 4" id="KW-0479">Metal-binding</keyword>
<evidence type="ECO:0000256" key="4">
    <source>
        <dbReference type="PIRSR" id="PIRSR004846-1"/>
    </source>
</evidence>
<dbReference type="CDD" id="cd13539">
    <property type="entry name" value="PBP2_AvModA"/>
    <property type="match status" value="1"/>
</dbReference>
<dbReference type="GO" id="GO:0046872">
    <property type="term" value="F:metal ion binding"/>
    <property type="evidence" value="ECO:0007669"/>
    <property type="project" value="UniProtKB-KW"/>
</dbReference>
<sequence>MCQLRTLIGILLAQVFCFSFASAGDATVAAASSLRPTLDRLVEAFEQSHPGDHVILVYGSSGRLTTQILHGAPFDVFMAANTEFPEQIAESQPETSVPRLYAAGQLVMWSASRDAREIGWQGLLKPEVRRIAIAQPDVAPYGQRAREALIHYGIWDQVQDKLVYGESVSQTARMALSGAADVALLAASLANQEAMQQQPYMRVDATSHLPLNQSMVVTARGQSNPVAAAFSQFVMSSQAQSILSSAGFLSARQVGQQTPAELAE</sequence>
<evidence type="ECO:0000256" key="3">
    <source>
        <dbReference type="ARBA" id="ARBA00022729"/>
    </source>
</evidence>
<dbReference type="EMBL" id="BMIY01000009">
    <property type="protein sequence ID" value="GFZ78359.1"/>
    <property type="molecule type" value="Genomic_DNA"/>
</dbReference>
<evidence type="ECO:0000313" key="7">
    <source>
        <dbReference type="Proteomes" id="UP000627715"/>
    </source>
</evidence>
<reference evidence="6" key="1">
    <citation type="journal article" date="2014" name="Int. J. Syst. Evol. Microbiol.">
        <title>Complete genome sequence of Corynebacterium casei LMG S-19264T (=DSM 44701T), isolated from a smear-ripened cheese.</title>
        <authorList>
            <consortium name="US DOE Joint Genome Institute (JGI-PGF)"/>
            <person name="Walter F."/>
            <person name="Albersmeier A."/>
            <person name="Kalinowski J."/>
            <person name="Ruckert C."/>
        </authorList>
    </citation>
    <scope>NUCLEOTIDE SEQUENCE</scope>
    <source>
        <strain evidence="6">CGMCC 1.15425</strain>
    </source>
</reference>
<keyword evidence="7" id="KW-1185">Reference proteome</keyword>
<name>A0A916QKR3_9GAMM</name>
<dbReference type="Proteomes" id="UP000627715">
    <property type="component" value="Unassembled WGS sequence"/>
</dbReference>
<evidence type="ECO:0000256" key="2">
    <source>
        <dbReference type="ARBA" id="ARBA00022723"/>
    </source>
</evidence>
<feature type="binding site" evidence="4">
    <location>
        <position position="168"/>
    </location>
    <ligand>
        <name>molybdate</name>
        <dbReference type="ChEBI" id="CHEBI:36264"/>
    </ligand>
</feature>
<keyword evidence="3 5" id="KW-0732">Signal</keyword>
<dbReference type="PANTHER" id="PTHR30632:SF14">
    <property type="entry name" value="TUNGSTATE_MOLYBDATE_CHROMATE-BINDING PROTEIN MODA"/>
    <property type="match status" value="1"/>
</dbReference>
<evidence type="ECO:0000313" key="6">
    <source>
        <dbReference type="EMBL" id="GFZ78359.1"/>
    </source>
</evidence>
<dbReference type="SUPFAM" id="SSF53850">
    <property type="entry name" value="Periplasmic binding protein-like II"/>
    <property type="match status" value="1"/>
</dbReference>
<evidence type="ECO:0000256" key="1">
    <source>
        <dbReference type="ARBA" id="ARBA00009175"/>
    </source>
</evidence>
<protein>
    <submittedName>
        <fullName evidence="6">Molybdate ABC transporter substrate-binding protein</fullName>
    </submittedName>
</protein>
<dbReference type="OrthoDB" id="9785015at2"/>
<dbReference type="Gene3D" id="3.40.190.10">
    <property type="entry name" value="Periplasmic binding protein-like II"/>
    <property type="match status" value="2"/>
</dbReference>
<dbReference type="RefSeq" id="WP_068810430.1">
    <property type="nucleotide sequence ID" value="NZ_BMIY01000009.1"/>
</dbReference>
<feature type="binding site" evidence="4">
    <location>
        <position position="61"/>
    </location>
    <ligand>
        <name>molybdate</name>
        <dbReference type="ChEBI" id="CHEBI:36264"/>
    </ligand>
</feature>
<comment type="caution">
    <text evidence="6">The sequence shown here is derived from an EMBL/GenBank/DDBJ whole genome shotgun (WGS) entry which is preliminary data.</text>
</comment>
<dbReference type="InterPro" id="IPR005950">
    <property type="entry name" value="ModA"/>
</dbReference>
<dbReference type="GO" id="GO:0015689">
    <property type="term" value="P:molybdate ion transport"/>
    <property type="evidence" value="ECO:0007669"/>
    <property type="project" value="InterPro"/>
</dbReference>
<evidence type="ECO:0000256" key="5">
    <source>
        <dbReference type="SAM" id="SignalP"/>
    </source>
</evidence>
<comment type="similarity">
    <text evidence="1">Belongs to the bacterial solute-binding protein ModA family.</text>
</comment>
<dbReference type="Pfam" id="PF13531">
    <property type="entry name" value="SBP_bac_11"/>
    <property type="match status" value="1"/>
</dbReference>
<dbReference type="PANTHER" id="PTHR30632">
    <property type="entry name" value="MOLYBDATE-BINDING PERIPLASMIC PROTEIN"/>
    <property type="match status" value="1"/>
</dbReference>
<feature type="chain" id="PRO_5037548203" evidence="5">
    <location>
        <begin position="24"/>
        <end position="264"/>
    </location>
</feature>
<dbReference type="InterPro" id="IPR044084">
    <property type="entry name" value="AvModA-like_subst-bd"/>
</dbReference>
<dbReference type="NCBIfam" id="TIGR01256">
    <property type="entry name" value="modA"/>
    <property type="match status" value="1"/>
</dbReference>
<gene>
    <name evidence="6" type="primary">modA</name>
    <name evidence="6" type="ORF">GCM10011403_21740</name>
</gene>
<organism evidence="6 7">
    <name type="scientific">Pseudohongiella nitratireducens</name>
    <dbReference type="NCBI Taxonomy" id="1768907"/>
    <lineage>
        <taxon>Bacteria</taxon>
        <taxon>Pseudomonadati</taxon>
        <taxon>Pseudomonadota</taxon>
        <taxon>Gammaproteobacteria</taxon>
        <taxon>Pseudomonadales</taxon>
        <taxon>Pseudohongiellaceae</taxon>
        <taxon>Pseudohongiella</taxon>
    </lineage>
</organism>
<dbReference type="AlphaFoldDB" id="A0A916QKR3"/>
<keyword evidence="4" id="KW-0500">Molybdenum</keyword>
<feature type="signal peptide" evidence="5">
    <location>
        <begin position="1"/>
        <end position="23"/>
    </location>
</feature>
<dbReference type="PIRSF" id="PIRSF004846">
    <property type="entry name" value="ModA"/>
    <property type="match status" value="1"/>
</dbReference>
<dbReference type="GO" id="GO:0030973">
    <property type="term" value="F:molybdate ion binding"/>
    <property type="evidence" value="ECO:0007669"/>
    <property type="project" value="InterPro"/>
</dbReference>
<feature type="binding site" evidence="4">
    <location>
        <position position="33"/>
    </location>
    <ligand>
        <name>molybdate</name>
        <dbReference type="ChEBI" id="CHEBI:36264"/>
    </ligand>
</feature>
<dbReference type="InterPro" id="IPR050682">
    <property type="entry name" value="ModA/WtpA"/>
</dbReference>